<dbReference type="Proteomes" id="UP001176517">
    <property type="component" value="Unassembled WGS sequence"/>
</dbReference>
<organism evidence="7 8">
    <name type="scientific">Tilletia horrida</name>
    <dbReference type="NCBI Taxonomy" id="155126"/>
    <lineage>
        <taxon>Eukaryota</taxon>
        <taxon>Fungi</taxon>
        <taxon>Dikarya</taxon>
        <taxon>Basidiomycota</taxon>
        <taxon>Ustilaginomycotina</taxon>
        <taxon>Exobasidiomycetes</taxon>
        <taxon>Tilletiales</taxon>
        <taxon>Tilletiaceae</taxon>
        <taxon>Tilletia</taxon>
    </lineage>
</organism>
<keyword evidence="3" id="KW-0206">Cytoskeleton</keyword>
<evidence type="ECO:0000256" key="4">
    <source>
        <dbReference type="SAM" id="Coils"/>
    </source>
</evidence>
<feature type="compositionally biased region" description="Basic and acidic residues" evidence="5">
    <location>
        <begin position="79"/>
        <end position="93"/>
    </location>
</feature>
<dbReference type="EMBL" id="JAPDMZ010000026">
    <property type="protein sequence ID" value="KAK0555518.1"/>
    <property type="molecule type" value="Genomic_DNA"/>
</dbReference>
<evidence type="ECO:0000259" key="6">
    <source>
        <dbReference type="PROSITE" id="PS51460"/>
    </source>
</evidence>
<feature type="region of interest" description="Disordered" evidence="5">
    <location>
        <begin position="1373"/>
        <end position="1506"/>
    </location>
</feature>
<feature type="region of interest" description="Disordered" evidence="5">
    <location>
        <begin position="1"/>
        <end position="125"/>
    </location>
</feature>
<dbReference type="GO" id="GO:0008017">
    <property type="term" value="F:microtubule binding"/>
    <property type="evidence" value="ECO:0007669"/>
    <property type="project" value="InterPro"/>
</dbReference>
<proteinExistence type="predicted"/>
<evidence type="ECO:0000313" key="7">
    <source>
        <dbReference type="EMBL" id="KAK0555518.1"/>
    </source>
</evidence>
<feature type="region of interest" description="Disordered" evidence="5">
    <location>
        <begin position="1656"/>
        <end position="1680"/>
    </location>
</feature>
<comment type="caution">
    <text evidence="7">The sequence shown here is derived from an EMBL/GenBank/DDBJ whole genome shotgun (WGS) entry which is preliminary data.</text>
</comment>
<gene>
    <name evidence="7" type="ORF">OC846_001678</name>
</gene>
<dbReference type="GO" id="GO:0005856">
    <property type="term" value="C:cytoskeleton"/>
    <property type="evidence" value="ECO:0007669"/>
    <property type="project" value="UniProtKB-SubCell"/>
</dbReference>
<feature type="coiled-coil region" evidence="4">
    <location>
        <begin position="742"/>
        <end position="799"/>
    </location>
</feature>
<evidence type="ECO:0000256" key="5">
    <source>
        <dbReference type="SAM" id="MobiDB-lite"/>
    </source>
</evidence>
<dbReference type="Pfam" id="PF02187">
    <property type="entry name" value="GAS2"/>
    <property type="match status" value="1"/>
</dbReference>
<sequence>MLAQPAQPLSNPQQDHPESHGSLSAEEAARTNDSQATLLDPAKEPMIHQHPDQASKHTVPYPSNTSTAPKSTNIEITSENERHAYEEQDRDRDEDQDGDVTITADDGEGAADASAEADASKQSLSTDELIELRQFSEKKEQIDEQYTLLQSRPMPELFPLLQPMDSSEAVVDATFAELPVRKAELQGWLSEHERIQNDAVAFNVADMNRLRTVAKAASERHMSPQDTDLIELTVGTLVALDKLLLLLNERRRKLDLLAARLEWEERRASCWKAFHPLMEDIGLFVQKRARWTSAAYNRVAEKSSSMDRMESPSASLMSHATAMTEESRIGPISLSTSSAATTLPTSEAQALLLEALDAELNALSIRLRELVAELVPSAGEALDSLIDQGQVPDEYLEEQEKLEDLGLGMTARGLFITSLAAQWRKANELYLATRSLHTKAKELLAEAESIRTQVPTQALYDRMLQASTALNARLEDLAGPTARRFVYNPAQSAHSLVFSSANHLPTPLHDAWPDQVGQNALIATQLDRDLAAAAKRTRQAAMTVESYNRGLGAAQRAEVIQQKLATIGESLDRIKTLAVEGFNPGPGTSASGMADPGTRPDLSTMDCLAPSRHSIYARRLPEEDAKARKLYAEGAALVEELERNLATCARHSLTNPTIKQRGEAAIQAYRTAQASADEALTHGSHLIALLQQARATHSGLSRLQVDVSELRVDIDASARNPPVNSSRGGESWESAFVPRPTAAEAKDRLKSCTKSLEDVDAQIVALASLPRASAASEVRDQFKANRDRLSEQLSQLRQLVAWYDSFCNQEASVRALGRSIGAVRKQATAIRDKAAGKRAAPDMAALLVEQTAFKEAVQHFEQKAATTTVFTGDAPNLEDVDEILVTPSRRQGHQSRRSSVDLSKRLPLVAHDQKVRQCVNDWCTEAKTLQEQVASAISSAEQELARQKIAAEASGQRNSRFDAAVTAALEAVQDLSIELTEREAGFEEILNTSGSFPDLRNYRDETRDALSTKEKAVGERLDSLRVCQREMISSLYSTGKPVTSDGDSSSTAAAVKVRNAASSTIKAVRKTLSSFDDQLSQSTNGRRSISAQFTGPKSESKDGLAENSIGDISQDVFGPRKTTPMASSPAPKVQLDFDELIRSLRNDALDEQTVEDGVAQSEALLPLPTAEQDSGVTHWWIQTRASLEEGLRFSRSSPGGRRLAAAVDLRAKSVTRHGQLTAFKMKASEQEHAVSALLSTLDFNGGRSITSSMENLSALSSRATSPYLATLEQIETLQQRLLKCLEELRSAAVPVLGDVRVSQRLAQLTRATEDVLADAKDFGRSTDVSVMTPDLEDADDAGSVVSTSSSVVSSLHSVESKGQLATVDEADLEPMSSPRLHTPLQKVTQALPKRRSHLRQPSTVTANGTMPSTPTATNERRSVSEHVPASTSKIQPRLRRLQSNIAPPQTPSSRSSSRLLSPSPGPAGLSKLPVRTPSTEQRRRPPADIGMAPTVTQTTAASSARYRANAKSKLDVAVGKIVNRMSVPVKIARANSASAVKKQDSWKDESGRYWIGDPEPKLCFCRILRSRTVMVRVGGGWQELSSYITQHYSHLAAAANLTLPPAPGTGRSPVAAKPIRLSGTDLPWISSATMTRSSTLEVPPVFLTPADETKRHRFPDRFDGDDSRGSITFRGRRSESAQLDEKDGFWEARMIYRQPKFGMSPDPDRSRSILS</sequence>
<evidence type="ECO:0000256" key="2">
    <source>
        <dbReference type="ARBA" id="ARBA00022490"/>
    </source>
</evidence>
<feature type="region of interest" description="Disordered" evidence="5">
    <location>
        <begin position="1076"/>
        <end position="1130"/>
    </location>
</feature>
<reference evidence="7" key="1">
    <citation type="journal article" date="2023" name="PhytoFront">
        <title>Draft Genome Resources of Seven Strains of Tilletia horrida, Causal Agent of Kernel Smut of Rice.</title>
        <authorList>
            <person name="Khanal S."/>
            <person name="Antony Babu S."/>
            <person name="Zhou X.G."/>
        </authorList>
    </citation>
    <scope>NUCLEOTIDE SEQUENCE</scope>
    <source>
        <strain evidence="7">TX6</strain>
    </source>
</reference>
<feature type="compositionally biased region" description="Basic and acidic residues" evidence="5">
    <location>
        <begin position="1656"/>
        <end position="1668"/>
    </location>
</feature>
<feature type="domain" description="GAR" evidence="6">
    <location>
        <begin position="1509"/>
        <end position="1595"/>
    </location>
</feature>
<dbReference type="InterPro" id="IPR003108">
    <property type="entry name" value="GAR_dom"/>
</dbReference>
<dbReference type="Gene3D" id="3.30.920.20">
    <property type="entry name" value="Gas2-like domain"/>
    <property type="match status" value="1"/>
</dbReference>
<name>A0AAN6JTB3_9BASI</name>
<evidence type="ECO:0000313" key="8">
    <source>
        <dbReference type="Proteomes" id="UP001176517"/>
    </source>
</evidence>
<dbReference type="PROSITE" id="PS51460">
    <property type="entry name" value="GAR"/>
    <property type="match status" value="1"/>
</dbReference>
<feature type="compositionally biased region" description="Low complexity" evidence="5">
    <location>
        <begin position="1451"/>
        <end position="1473"/>
    </location>
</feature>
<feature type="compositionally biased region" description="Polar residues" evidence="5">
    <location>
        <begin position="1076"/>
        <end position="1097"/>
    </location>
</feature>
<feature type="compositionally biased region" description="Polar residues" evidence="5">
    <location>
        <begin position="1399"/>
        <end position="1417"/>
    </location>
</feature>
<accession>A0AAN6JTB3</accession>
<feature type="compositionally biased region" description="Basic and acidic residues" evidence="5">
    <location>
        <begin position="41"/>
        <end position="55"/>
    </location>
</feature>
<feature type="compositionally biased region" description="Polar residues" evidence="5">
    <location>
        <begin position="61"/>
        <end position="77"/>
    </location>
</feature>
<dbReference type="SMART" id="SM00243">
    <property type="entry name" value="GAS2"/>
    <property type="match status" value="1"/>
</dbReference>
<keyword evidence="8" id="KW-1185">Reference proteome</keyword>
<comment type="subcellular location">
    <subcellularLocation>
        <location evidence="1">Cytoplasm</location>
        <location evidence="1">Cytoskeleton</location>
    </subcellularLocation>
</comment>
<evidence type="ECO:0000256" key="3">
    <source>
        <dbReference type="ARBA" id="ARBA00023212"/>
    </source>
</evidence>
<dbReference type="InterPro" id="IPR036534">
    <property type="entry name" value="GAR_dom_sf"/>
</dbReference>
<keyword evidence="4" id="KW-0175">Coiled coil</keyword>
<protein>
    <recommendedName>
        <fullName evidence="6">GAR domain-containing protein</fullName>
    </recommendedName>
</protein>
<keyword evidence="2" id="KW-0963">Cytoplasm</keyword>
<evidence type="ECO:0000256" key="1">
    <source>
        <dbReference type="ARBA" id="ARBA00004245"/>
    </source>
</evidence>
<dbReference type="SUPFAM" id="SSF143575">
    <property type="entry name" value="GAS2 domain-like"/>
    <property type="match status" value="1"/>
</dbReference>